<evidence type="ECO:0000313" key="3">
    <source>
        <dbReference type="Proteomes" id="UP000464620"/>
    </source>
</evidence>
<proteinExistence type="predicted"/>
<gene>
    <name evidence="2" type="ORF">DS421_19g655820</name>
</gene>
<dbReference type="Proteomes" id="UP000464620">
    <property type="component" value="Chromosome B09"/>
</dbReference>
<dbReference type="EMBL" id="CP031001">
    <property type="protein sequence ID" value="QHN77787.1"/>
    <property type="molecule type" value="Genomic_DNA"/>
</dbReference>
<feature type="region of interest" description="Disordered" evidence="1">
    <location>
        <begin position="26"/>
        <end position="123"/>
    </location>
</feature>
<protein>
    <submittedName>
        <fullName evidence="2">Uncharacterized protein</fullName>
    </submittedName>
</protein>
<evidence type="ECO:0000313" key="2">
    <source>
        <dbReference type="EMBL" id="QHN77787.1"/>
    </source>
</evidence>
<organism evidence="2 3">
    <name type="scientific">Arachis hypogaea</name>
    <name type="common">Peanut</name>
    <dbReference type="NCBI Taxonomy" id="3818"/>
    <lineage>
        <taxon>Eukaryota</taxon>
        <taxon>Viridiplantae</taxon>
        <taxon>Streptophyta</taxon>
        <taxon>Embryophyta</taxon>
        <taxon>Tracheophyta</taxon>
        <taxon>Spermatophyta</taxon>
        <taxon>Magnoliopsida</taxon>
        <taxon>eudicotyledons</taxon>
        <taxon>Gunneridae</taxon>
        <taxon>Pentapetalae</taxon>
        <taxon>rosids</taxon>
        <taxon>fabids</taxon>
        <taxon>Fabales</taxon>
        <taxon>Fabaceae</taxon>
        <taxon>Papilionoideae</taxon>
        <taxon>50 kb inversion clade</taxon>
        <taxon>dalbergioids sensu lato</taxon>
        <taxon>Dalbergieae</taxon>
        <taxon>Pterocarpus clade</taxon>
        <taxon>Arachis</taxon>
    </lineage>
</organism>
<sequence>MEKTGRESASEEEGAIVLPLSVLSRLRHHQSRRRRLWNRKEPSPSPFNLVPPRLHGRRCCELATAEEKLPSRPVPPSPSLPWSSPTVVIEGPAERENERGSGSSLGRGAMLHATVATSPRPPL</sequence>
<evidence type="ECO:0000256" key="1">
    <source>
        <dbReference type="SAM" id="MobiDB-lite"/>
    </source>
</evidence>
<accession>A0A6B9V964</accession>
<reference evidence="2 3" key="1">
    <citation type="submission" date="2020-01" db="EMBL/GenBank/DDBJ databases">
        <title>Genome sequence of Arachis hypogaea, cultivar Shitouqi.</title>
        <authorList>
            <person name="Zhuang W."/>
            <person name="Chen H."/>
            <person name="Varshney R."/>
            <person name="Wang D."/>
            <person name="Ming R."/>
        </authorList>
    </citation>
    <scope>NUCLEOTIDE SEQUENCE [LARGE SCALE GENOMIC DNA]</scope>
    <source>
        <tissue evidence="2">Young leaf</tissue>
    </source>
</reference>
<feature type="compositionally biased region" description="Basic residues" evidence="1">
    <location>
        <begin position="26"/>
        <end position="37"/>
    </location>
</feature>
<dbReference type="AlphaFoldDB" id="A0A6B9V964"/>
<name>A0A6B9V964_ARAHY</name>